<reference evidence="2" key="1">
    <citation type="journal article" date="2015" name="Nat. Genet.">
        <title>The genome and transcriptome of the zoonotic hookworm Ancylostoma ceylanicum identify infection-specific gene families.</title>
        <authorList>
            <person name="Schwarz E.M."/>
            <person name="Hu Y."/>
            <person name="Antoshechkin I."/>
            <person name="Miller M.M."/>
            <person name="Sternberg P.W."/>
            <person name="Aroian R.V."/>
        </authorList>
    </citation>
    <scope>NUCLEOTIDE SEQUENCE</scope>
    <source>
        <strain evidence="2">HY135</strain>
    </source>
</reference>
<protein>
    <submittedName>
        <fullName evidence="1">Uncharacterized protein</fullName>
    </submittedName>
</protein>
<gene>
    <name evidence="1" type="primary">Acey_s0016.g3035</name>
    <name evidence="1" type="ORF">Y032_0016g3035</name>
</gene>
<evidence type="ECO:0000313" key="2">
    <source>
        <dbReference type="Proteomes" id="UP000024635"/>
    </source>
</evidence>
<accession>A0A016V7F6</accession>
<sequence length="84" mass="9371">MIARKSLFYRFSSRQFGSFGLNGNKVQTSGVDPPDDTLEPYPIYLTVGGKTQRVYIRSHWFLSASLPNITYPSTFSFLGANAVS</sequence>
<proteinExistence type="predicted"/>
<organism evidence="1 2">
    <name type="scientific">Ancylostoma ceylanicum</name>
    <dbReference type="NCBI Taxonomy" id="53326"/>
    <lineage>
        <taxon>Eukaryota</taxon>
        <taxon>Metazoa</taxon>
        <taxon>Ecdysozoa</taxon>
        <taxon>Nematoda</taxon>
        <taxon>Chromadorea</taxon>
        <taxon>Rhabditida</taxon>
        <taxon>Rhabditina</taxon>
        <taxon>Rhabditomorpha</taxon>
        <taxon>Strongyloidea</taxon>
        <taxon>Ancylostomatidae</taxon>
        <taxon>Ancylostomatinae</taxon>
        <taxon>Ancylostoma</taxon>
    </lineage>
</organism>
<evidence type="ECO:0000313" key="1">
    <source>
        <dbReference type="EMBL" id="EYC22952.1"/>
    </source>
</evidence>
<keyword evidence="2" id="KW-1185">Reference proteome</keyword>
<name>A0A016V7F6_9BILA</name>
<dbReference type="AlphaFoldDB" id="A0A016V7F6"/>
<dbReference type="EMBL" id="JARK01001352">
    <property type="protein sequence ID" value="EYC22952.1"/>
    <property type="molecule type" value="Genomic_DNA"/>
</dbReference>
<dbReference type="Proteomes" id="UP000024635">
    <property type="component" value="Unassembled WGS sequence"/>
</dbReference>
<comment type="caution">
    <text evidence="1">The sequence shown here is derived from an EMBL/GenBank/DDBJ whole genome shotgun (WGS) entry which is preliminary data.</text>
</comment>